<dbReference type="InterPro" id="IPR012340">
    <property type="entry name" value="NA-bd_OB-fold"/>
</dbReference>
<dbReference type="InterPro" id="IPR003439">
    <property type="entry name" value="ABC_transporter-like_ATP-bd"/>
</dbReference>
<dbReference type="Gene3D" id="3.40.50.300">
    <property type="entry name" value="P-loop containing nucleotide triphosphate hydrolases"/>
    <property type="match status" value="1"/>
</dbReference>
<dbReference type="EMBL" id="JAOVZR010000001">
    <property type="protein sequence ID" value="MCY0150114.1"/>
    <property type="molecule type" value="Genomic_DNA"/>
</dbReference>
<dbReference type="Pfam" id="PF00005">
    <property type="entry name" value="ABC_tran"/>
    <property type="match status" value="1"/>
</dbReference>
<gene>
    <name evidence="7" type="primary">ugpC</name>
    <name evidence="7" type="ORF">OEG84_21005</name>
</gene>
<dbReference type="InterPro" id="IPR003593">
    <property type="entry name" value="AAA+_ATPase"/>
</dbReference>
<dbReference type="InterPro" id="IPR027417">
    <property type="entry name" value="P-loop_NTPase"/>
</dbReference>
<dbReference type="InterPro" id="IPR008995">
    <property type="entry name" value="Mo/tungstate-bd_C_term_dom"/>
</dbReference>
<evidence type="ECO:0000256" key="5">
    <source>
        <dbReference type="ARBA" id="ARBA00022840"/>
    </source>
</evidence>
<keyword evidence="4" id="KW-0547">Nucleotide-binding</keyword>
<organism evidence="7 8">
    <name type="scientific">Hoeflea algicola</name>
    <dbReference type="NCBI Taxonomy" id="2983763"/>
    <lineage>
        <taxon>Bacteria</taxon>
        <taxon>Pseudomonadati</taxon>
        <taxon>Pseudomonadota</taxon>
        <taxon>Alphaproteobacteria</taxon>
        <taxon>Hyphomicrobiales</taxon>
        <taxon>Rhizobiaceae</taxon>
        <taxon>Hoeflea</taxon>
    </lineage>
</organism>
<dbReference type="RefSeq" id="WP_267655552.1">
    <property type="nucleotide sequence ID" value="NZ_JAOVZR010000001.1"/>
</dbReference>
<protein>
    <submittedName>
        <fullName evidence="7">Sn-glycerol-3-phosphate ABC transporter ATP-binding protein UgpC</fullName>
    </submittedName>
</protein>
<dbReference type="NCBIfam" id="NF008653">
    <property type="entry name" value="PRK11650.1"/>
    <property type="match status" value="1"/>
</dbReference>
<dbReference type="PROSITE" id="PS50893">
    <property type="entry name" value="ABC_TRANSPORTER_2"/>
    <property type="match status" value="1"/>
</dbReference>
<dbReference type="SMART" id="SM00382">
    <property type="entry name" value="AAA"/>
    <property type="match status" value="1"/>
</dbReference>
<dbReference type="CDD" id="cd03301">
    <property type="entry name" value="ABC_MalK_N"/>
    <property type="match status" value="1"/>
</dbReference>
<keyword evidence="5 7" id="KW-0067">ATP-binding</keyword>
<comment type="subcellular location">
    <subcellularLocation>
        <location evidence="1">Cell inner membrane</location>
        <topology evidence="1">Peripheral membrane protein</topology>
    </subcellularLocation>
</comment>
<dbReference type="Gene3D" id="2.40.50.140">
    <property type="entry name" value="Nucleic acid-binding proteins"/>
    <property type="match status" value="1"/>
</dbReference>
<reference evidence="7" key="1">
    <citation type="submission" date="2022-10" db="EMBL/GenBank/DDBJ databases">
        <title>Hoeflea sp. G2-23, isolated from marine algae.</title>
        <authorList>
            <person name="Kristyanto S."/>
            <person name="Kim J.M."/>
            <person name="Jeon C.O."/>
        </authorList>
    </citation>
    <scope>NUCLEOTIDE SEQUENCE</scope>
    <source>
        <strain evidence="7">G2-23</strain>
    </source>
</reference>
<name>A0ABT3ZE89_9HYPH</name>
<dbReference type="InterPro" id="IPR017871">
    <property type="entry name" value="ABC_transporter-like_CS"/>
</dbReference>
<feature type="domain" description="ABC transporter" evidence="6">
    <location>
        <begin position="4"/>
        <end position="241"/>
    </location>
</feature>
<evidence type="ECO:0000256" key="2">
    <source>
        <dbReference type="ARBA" id="ARBA00005417"/>
    </source>
</evidence>
<comment type="similarity">
    <text evidence="2">Belongs to the ABC transporter superfamily.</text>
</comment>
<dbReference type="Gene3D" id="2.40.50.100">
    <property type="match status" value="1"/>
</dbReference>
<keyword evidence="8" id="KW-1185">Reference proteome</keyword>
<dbReference type="SUPFAM" id="SSF50331">
    <property type="entry name" value="MOP-like"/>
    <property type="match status" value="1"/>
</dbReference>
<proteinExistence type="inferred from homology"/>
<dbReference type="InterPro" id="IPR047641">
    <property type="entry name" value="ABC_transpr_MalK/UgpC-like"/>
</dbReference>
<sequence>MAQVTLSAVRKAYGSVIAVHGVDLVIEDGELVVFLGPSGCGKSTTLRMIAGLETITSGTLHIGDRDVTKLEPKDRNIAMVFQNYALYPHKTIRENLAFGLRPSAFGLRMHKMDRAEIDKRVSEASNVLGLDELLDRKPRQLSGGQMQRVALGRALVREPEVFLLDEPLSNLDAKLRVKMREEIARLHKQVGTSMVYVTHDQVEAMTLADRIVIMKDGHVQQVGAPLEVYDRPANLFVAGFIGSPEMNLVEGSIVQGRFQAGEFSIDLPKGMTAQENAAISLGIRPEHIEIDEGAGNIAFTADIIEQLGAQTLCAGTAQGVRLRVMTTRRDDVHRGSGFSLRFPADRLHFFDTQTGKRISTEH</sequence>
<evidence type="ECO:0000313" key="7">
    <source>
        <dbReference type="EMBL" id="MCY0150114.1"/>
    </source>
</evidence>
<comment type="caution">
    <text evidence="7">The sequence shown here is derived from an EMBL/GenBank/DDBJ whole genome shotgun (WGS) entry which is preliminary data.</text>
</comment>
<dbReference type="PANTHER" id="PTHR43875:SF1">
    <property type="entry name" value="OSMOPROTECTIVE COMPOUNDS UPTAKE ATP-BINDING PROTEIN GGTA"/>
    <property type="match status" value="1"/>
</dbReference>
<dbReference type="Proteomes" id="UP001073227">
    <property type="component" value="Unassembled WGS sequence"/>
</dbReference>
<evidence type="ECO:0000259" key="6">
    <source>
        <dbReference type="PROSITE" id="PS50893"/>
    </source>
</evidence>
<dbReference type="Pfam" id="PF17912">
    <property type="entry name" value="OB_MalK"/>
    <property type="match status" value="1"/>
</dbReference>
<evidence type="ECO:0000256" key="1">
    <source>
        <dbReference type="ARBA" id="ARBA00004417"/>
    </source>
</evidence>
<dbReference type="GO" id="GO:0005524">
    <property type="term" value="F:ATP binding"/>
    <property type="evidence" value="ECO:0007669"/>
    <property type="project" value="UniProtKB-KW"/>
</dbReference>
<evidence type="ECO:0000256" key="3">
    <source>
        <dbReference type="ARBA" id="ARBA00022448"/>
    </source>
</evidence>
<dbReference type="PANTHER" id="PTHR43875">
    <property type="entry name" value="MALTODEXTRIN IMPORT ATP-BINDING PROTEIN MSMX"/>
    <property type="match status" value="1"/>
</dbReference>
<dbReference type="PROSITE" id="PS00211">
    <property type="entry name" value="ABC_TRANSPORTER_1"/>
    <property type="match status" value="1"/>
</dbReference>
<dbReference type="SUPFAM" id="SSF52540">
    <property type="entry name" value="P-loop containing nucleoside triphosphate hydrolases"/>
    <property type="match status" value="1"/>
</dbReference>
<dbReference type="InterPro" id="IPR040582">
    <property type="entry name" value="OB_MalK-like"/>
</dbReference>
<dbReference type="InterPro" id="IPR015855">
    <property type="entry name" value="ABC_transpr_MalK-like"/>
</dbReference>
<evidence type="ECO:0000256" key="4">
    <source>
        <dbReference type="ARBA" id="ARBA00022741"/>
    </source>
</evidence>
<keyword evidence="3" id="KW-0813">Transport</keyword>
<accession>A0ABT3ZE89</accession>
<evidence type="ECO:0000313" key="8">
    <source>
        <dbReference type="Proteomes" id="UP001073227"/>
    </source>
</evidence>